<keyword evidence="16" id="KW-0325">Glycoprotein</keyword>
<dbReference type="PRINTS" id="PR00658">
    <property type="entry name" value="CD44"/>
</dbReference>
<dbReference type="GO" id="GO:0070374">
    <property type="term" value="P:positive regulation of ERK1 and ERK2 cascade"/>
    <property type="evidence" value="ECO:0007669"/>
    <property type="project" value="TreeGrafter"/>
</dbReference>
<dbReference type="SUPFAM" id="SSF56436">
    <property type="entry name" value="C-type lectin-like"/>
    <property type="match status" value="1"/>
</dbReference>
<feature type="compositionally biased region" description="Polar residues" evidence="25">
    <location>
        <begin position="235"/>
        <end position="245"/>
    </location>
</feature>
<evidence type="ECO:0000256" key="18">
    <source>
        <dbReference type="ARBA" id="ARBA00029917"/>
    </source>
</evidence>
<feature type="non-terminal residue" evidence="28">
    <location>
        <position position="1"/>
    </location>
</feature>
<gene>
    <name evidence="28" type="primary">Cd44</name>
    <name evidence="28" type="ORF">GYMTIB_R13166</name>
</gene>
<dbReference type="Gene3D" id="3.10.100.10">
    <property type="entry name" value="Mannose-Binding Protein A, subunit A"/>
    <property type="match status" value="1"/>
</dbReference>
<dbReference type="InterPro" id="IPR001231">
    <property type="entry name" value="CD44_antigen"/>
</dbReference>
<dbReference type="AlphaFoldDB" id="A0A7L1B6N0"/>
<keyword evidence="13 26" id="KW-0472">Membrane</keyword>
<evidence type="ECO:0000256" key="13">
    <source>
        <dbReference type="ARBA" id="ARBA00023136"/>
    </source>
</evidence>
<dbReference type="EMBL" id="VXAZ01006880">
    <property type="protein sequence ID" value="NXM46718.1"/>
    <property type="molecule type" value="Genomic_DNA"/>
</dbReference>
<evidence type="ECO:0000256" key="16">
    <source>
        <dbReference type="ARBA" id="ARBA00023180"/>
    </source>
</evidence>
<dbReference type="GO" id="GO:0009653">
    <property type="term" value="P:anatomical structure morphogenesis"/>
    <property type="evidence" value="ECO:0007669"/>
    <property type="project" value="UniProtKB-ARBA"/>
</dbReference>
<keyword evidence="5" id="KW-1003">Cell membrane</keyword>
<dbReference type="CDD" id="cd03516">
    <property type="entry name" value="Link_domain_CD44_like"/>
    <property type="match status" value="1"/>
</dbReference>
<dbReference type="Proteomes" id="UP000579941">
    <property type="component" value="Unassembled WGS sequence"/>
</dbReference>
<sequence length="377" mass="41109">EFNVSCRYRGVFHVEKNARYSLTRPEAIKLCRALNSTLATLEQLKEAHKSGFETCRYGFVEGYVVIPRIKPYPLCAANTTGIYKLSANTTDRYDAYCYNASETEERTCDPVKKIDTSLLSDQDETVIDNPDGSRYNAGGTHHTSGESSTSGVDDENAGSGSTHETTPMDASIRRSSPSYYGSPTPVSQLPDHTSGGGEKGIPGKDYDEGITSVSPVISLGTVADDFHKEDDGQYPASTSSTSGVYGNQGPHQGHYESTTSPEETATTQIASQPRSARLPDWLIIVVALVVLALILAVCIAVNSRRRCGQKKKLVINNGKGAVEDRKTSELNGDISKSQEMVHLVHKEQSNDRTQACDEFLTVNETQNHHEFDMKTGV</sequence>
<evidence type="ECO:0000259" key="27">
    <source>
        <dbReference type="PROSITE" id="PS50963"/>
    </source>
</evidence>
<feature type="compositionally biased region" description="Polar residues" evidence="25">
    <location>
        <begin position="173"/>
        <end position="191"/>
    </location>
</feature>
<dbReference type="GO" id="GO:0007155">
    <property type="term" value="P:cell adhesion"/>
    <property type="evidence" value="ECO:0007669"/>
    <property type="project" value="UniProtKB-KW"/>
</dbReference>
<dbReference type="GO" id="GO:0004896">
    <property type="term" value="F:cytokine receptor activity"/>
    <property type="evidence" value="ECO:0007669"/>
    <property type="project" value="TreeGrafter"/>
</dbReference>
<dbReference type="GO" id="GO:0005902">
    <property type="term" value="C:microvillus"/>
    <property type="evidence" value="ECO:0007669"/>
    <property type="project" value="UniProtKB-SubCell"/>
</dbReference>
<keyword evidence="17" id="KW-0966">Cell projection</keyword>
<evidence type="ECO:0000313" key="29">
    <source>
        <dbReference type="Proteomes" id="UP000579941"/>
    </source>
</evidence>
<keyword evidence="11" id="KW-0654">Proteoglycan</keyword>
<dbReference type="PROSITE" id="PS50963">
    <property type="entry name" value="LINK_2"/>
    <property type="match status" value="1"/>
</dbReference>
<dbReference type="PANTHER" id="PTHR10225:SF6">
    <property type="entry name" value="CD44 ANTIGEN"/>
    <property type="match status" value="1"/>
</dbReference>
<evidence type="ECO:0000256" key="17">
    <source>
        <dbReference type="ARBA" id="ARBA00023273"/>
    </source>
</evidence>
<dbReference type="InterPro" id="IPR043210">
    <property type="entry name" value="CD44_antigen-like"/>
</dbReference>
<dbReference type="GO" id="GO:0042981">
    <property type="term" value="P:regulation of apoptotic process"/>
    <property type="evidence" value="ECO:0007669"/>
    <property type="project" value="UniProtKB-ARBA"/>
</dbReference>
<evidence type="ECO:0000256" key="5">
    <source>
        <dbReference type="ARBA" id="ARBA00022475"/>
    </source>
</evidence>
<evidence type="ECO:0000256" key="12">
    <source>
        <dbReference type="ARBA" id="ARBA00022989"/>
    </source>
</evidence>
<dbReference type="PANTHER" id="PTHR10225">
    <property type="entry name" value="HYALURONAN RECEPTOR"/>
    <property type="match status" value="1"/>
</dbReference>
<feature type="compositionally biased region" description="Low complexity" evidence="25">
    <location>
        <begin position="138"/>
        <end position="151"/>
    </location>
</feature>
<evidence type="ECO:0000256" key="15">
    <source>
        <dbReference type="ARBA" id="ARBA00023170"/>
    </source>
</evidence>
<evidence type="ECO:0000256" key="20">
    <source>
        <dbReference type="ARBA" id="ARBA00031179"/>
    </source>
</evidence>
<keyword evidence="10" id="KW-0130">Cell adhesion</keyword>
<dbReference type="PRINTS" id="PR01265">
    <property type="entry name" value="LINKMODULE"/>
</dbReference>
<evidence type="ECO:0000256" key="21">
    <source>
        <dbReference type="ARBA" id="ARBA00031823"/>
    </source>
</evidence>
<dbReference type="GO" id="GO:0005540">
    <property type="term" value="F:hyaluronic acid binding"/>
    <property type="evidence" value="ECO:0007669"/>
    <property type="project" value="InterPro"/>
</dbReference>
<dbReference type="PROSITE" id="PS01241">
    <property type="entry name" value="LINK_1"/>
    <property type="match status" value="1"/>
</dbReference>
<evidence type="ECO:0000256" key="6">
    <source>
        <dbReference type="ARBA" id="ARBA00022525"/>
    </source>
</evidence>
<organism evidence="28 29">
    <name type="scientific">Gymnorhina tibicen</name>
    <name type="common">Australian magpie</name>
    <name type="synonym">Cracticus tibicen</name>
    <dbReference type="NCBI Taxonomy" id="9132"/>
    <lineage>
        <taxon>Eukaryota</taxon>
        <taxon>Metazoa</taxon>
        <taxon>Chordata</taxon>
        <taxon>Craniata</taxon>
        <taxon>Vertebrata</taxon>
        <taxon>Euteleostomi</taxon>
        <taxon>Archelosauria</taxon>
        <taxon>Archosauria</taxon>
        <taxon>Dinosauria</taxon>
        <taxon>Saurischia</taxon>
        <taxon>Theropoda</taxon>
        <taxon>Coelurosauria</taxon>
        <taxon>Aves</taxon>
        <taxon>Neognathae</taxon>
        <taxon>Neoaves</taxon>
        <taxon>Telluraves</taxon>
        <taxon>Australaves</taxon>
        <taxon>Passeriformes</taxon>
        <taxon>Artamidae</taxon>
        <taxon>Gymnorhina</taxon>
    </lineage>
</organism>
<dbReference type="FunFam" id="3.10.100.10:FF:000004">
    <property type="entry name" value="CD44 antigen isoform X2"/>
    <property type="match status" value="1"/>
</dbReference>
<protein>
    <recommendedName>
        <fullName evidence="4">CD44 antigen</fullName>
    </recommendedName>
    <alternativeName>
        <fullName evidence="22">GP90 lymphocyte homing/adhesion receptor</fullName>
    </alternativeName>
    <alternativeName>
        <fullName evidence="21">HUTCH-I</fullName>
    </alternativeName>
    <alternativeName>
        <fullName evidence="23">Hermes antigen</fullName>
    </alternativeName>
    <alternativeName>
        <fullName evidence="20">Hyaluronate receptor</fullName>
    </alternativeName>
    <alternativeName>
        <fullName evidence="18">Phagocytic glycoprotein 1</fullName>
    </alternativeName>
    <alternativeName>
        <fullName evidence="19">Phagocytic glycoprotein I</fullName>
    </alternativeName>
</protein>
<keyword evidence="14" id="KW-1015">Disulfide bond</keyword>
<dbReference type="GO" id="GO:0005576">
    <property type="term" value="C:extracellular region"/>
    <property type="evidence" value="ECO:0007669"/>
    <property type="project" value="UniProtKB-SubCell"/>
</dbReference>
<accession>A0A7L1B6N0</accession>
<keyword evidence="8 26" id="KW-0812">Transmembrane</keyword>
<keyword evidence="15" id="KW-0675">Receptor</keyword>
<evidence type="ECO:0000256" key="23">
    <source>
        <dbReference type="ARBA" id="ARBA00032917"/>
    </source>
</evidence>
<dbReference type="InterPro" id="IPR016187">
    <property type="entry name" value="CTDL_fold"/>
</dbReference>
<reference evidence="28 29" key="1">
    <citation type="submission" date="2019-09" db="EMBL/GenBank/DDBJ databases">
        <title>Bird 10,000 Genomes (B10K) Project - Family phase.</title>
        <authorList>
            <person name="Zhang G."/>
        </authorList>
    </citation>
    <scope>NUCLEOTIDE SEQUENCE [LARGE SCALE GENOMIC DNA]</scope>
    <source>
        <strain evidence="28">B10K-DU-002-05</strain>
        <tissue evidence="28">Muscle</tissue>
    </source>
</reference>
<evidence type="ECO:0000256" key="14">
    <source>
        <dbReference type="ARBA" id="ARBA00023157"/>
    </source>
</evidence>
<evidence type="ECO:0000256" key="9">
    <source>
        <dbReference type="ARBA" id="ARBA00022729"/>
    </source>
</evidence>
<dbReference type="SMART" id="SM00445">
    <property type="entry name" value="LINK"/>
    <property type="match status" value="1"/>
</dbReference>
<evidence type="ECO:0000256" key="10">
    <source>
        <dbReference type="ARBA" id="ARBA00022889"/>
    </source>
</evidence>
<keyword evidence="9" id="KW-0732">Signal</keyword>
<dbReference type="GO" id="GO:0016323">
    <property type="term" value="C:basolateral plasma membrane"/>
    <property type="evidence" value="ECO:0007669"/>
    <property type="project" value="TreeGrafter"/>
</dbReference>
<proteinExistence type="predicted"/>
<dbReference type="GO" id="GO:0009986">
    <property type="term" value="C:cell surface"/>
    <property type="evidence" value="ECO:0007669"/>
    <property type="project" value="UniProtKB-ARBA"/>
</dbReference>
<evidence type="ECO:0000256" key="19">
    <source>
        <dbReference type="ARBA" id="ARBA00029928"/>
    </source>
</evidence>
<evidence type="ECO:0000256" key="24">
    <source>
        <dbReference type="PROSITE-ProRule" id="PRU00323"/>
    </source>
</evidence>
<evidence type="ECO:0000256" key="1">
    <source>
        <dbReference type="ARBA" id="ARBA00004105"/>
    </source>
</evidence>
<feature type="transmembrane region" description="Helical" evidence="26">
    <location>
        <begin position="281"/>
        <end position="302"/>
    </location>
</feature>
<keyword evidence="29" id="KW-1185">Reference proteome</keyword>
<comment type="subcellular location">
    <subcellularLocation>
        <location evidence="2">Cell membrane</location>
        <topology evidence="2">Single-pass type I membrane protein</topology>
    </subcellularLocation>
    <subcellularLocation>
        <location evidence="1">Cell projection</location>
        <location evidence="1">Microvillus</location>
    </subcellularLocation>
    <subcellularLocation>
        <location evidence="3">Secreted</location>
    </subcellularLocation>
</comment>
<evidence type="ECO:0000256" key="11">
    <source>
        <dbReference type="ARBA" id="ARBA00022974"/>
    </source>
</evidence>
<evidence type="ECO:0000256" key="26">
    <source>
        <dbReference type="SAM" id="Phobius"/>
    </source>
</evidence>
<dbReference type="GO" id="GO:0006954">
    <property type="term" value="P:inflammatory response"/>
    <property type="evidence" value="ECO:0007669"/>
    <property type="project" value="TreeGrafter"/>
</dbReference>
<evidence type="ECO:0000256" key="8">
    <source>
        <dbReference type="ARBA" id="ARBA00022692"/>
    </source>
</evidence>
<dbReference type="Pfam" id="PF00193">
    <property type="entry name" value="Xlink"/>
    <property type="match status" value="1"/>
</dbReference>
<dbReference type="InterPro" id="IPR000538">
    <property type="entry name" value="Link_dom"/>
</dbReference>
<comment type="caution">
    <text evidence="24">Lacks conserved residue(s) required for the propagation of feature annotation.</text>
</comment>
<evidence type="ECO:0000256" key="25">
    <source>
        <dbReference type="SAM" id="MobiDB-lite"/>
    </source>
</evidence>
<feature type="region of interest" description="Disordered" evidence="25">
    <location>
        <begin position="226"/>
        <end position="264"/>
    </location>
</feature>
<name>A0A7L1B6N0_GYMTI</name>
<evidence type="ECO:0000256" key="3">
    <source>
        <dbReference type="ARBA" id="ARBA00004613"/>
    </source>
</evidence>
<feature type="domain" description="Link" evidence="27">
    <location>
        <begin position="10"/>
        <end position="99"/>
    </location>
</feature>
<feature type="non-terminal residue" evidence="28">
    <location>
        <position position="377"/>
    </location>
</feature>
<dbReference type="GO" id="GO:0035692">
    <property type="term" value="C:macrophage migration inhibitory factor receptor complex"/>
    <property type="evidence" value="ECO:0007669"/>
    <property type="project" value="TreeGrafter"/>
</dbReference>
<evidence type="ECO:0000256" key="2">
    <source>
        <dbReference type="ARBA" id="ARBA00004251"/>
    </source>
</evidence>
<feature type="region of interest" description="Disordered" evidence="25">
    <location>
        <begin position="119"/>
        <end position="209"/>
    </location>
</feature>
<evidence type="ECO:0000256" key="4">
    <source>
        <dbReference type="ARBA" id="ARBA00020474"/>
    </source>
</evidence>
<evidence type="ECO:0000256" key="22">
    <source>
        <dbReference type="ARBA" id="ARBA00032514"/>
    </source>
</evidence>
<dbReference type="GO" id="GO:0048731">
    <property type="term" value="P:system development"/>
    <property type="evidence" value="ECO:0007669"/>
    <property type="project" value="UniProtKB-ARBA"/>
</dbReference>
<comment type="caution">
    <text evidence="28">The sequence shown here is derived from an EMBL/GenBank/DDBJ whole genome shotgun (WGS) entry which is preliminary data.</text>
</comment>
<dbReference type="InterPro" id="IPR016186">
    <property type="entry name" value="C-type_lectin-like/link_sf"/>
</dbReference>
<keyword evidence="12 26" id="KW-1133">Transmembrane helix</keyword>
<evidence type="ECO:0000313" key="28">
    <source>
        <dbReference type="EMBL" id="NXM46718.1"/>
    </source>
</evidence>
<keyword evidence="6" id="KW-0964">Secreted</keyword>
<evidence type="ECO:0000256" key="7">
    <source>
        <dbReference type="ARBA" id="ARBA00022553"/>
    </source>
</evidence>
<keyword evidence="7" id="KW-0597">Phosphoprotein</keyword>